<dbReference type="Gene3D" id="3.20.20.80">
    <property type="entry name" value="Glycosidases"/>
    <property type="match status" value="1"/>
</dbReference>
<keyword evidence="9" id="KW-1185">Reference proteome</keyword>
<dbReference type="SUPFAM" id="SSF51445">
    <property type="entry name" value="(Trans)glycosidases"/>
    <property type="match status" value="1"/>
</dbReference>
<dbReference type="InterPro" id="IPR006103">
    <property type="entry name" value="Glyco_hydro_2_cat"/>
</dbReference>
<dbReference type="InterPro" id="IPR006101">
    <property type="entry name" value="Glyco_hydro_2"/>
</dbReference>
<accession>A0A4P7W4J8</accession>
<dbReference type="InterPro" id="IPR006102">
    <property type="entry name" value="Ig-like_GH2"/>
</dbReference>
<dbReference type="GO" id="GO:0004553">
    <property type="term" value="F:hydrolase activity, hydrolyzing O-glycosyl compounds"/>
    <property type="evidence" value="ECO:0007669"/>
    <property type="project" value="InterPro"/>
</dbReference>
<dbReference type="AlphaFoldDB" id="A0A4P7W4J8"/>
<evidence type="ECO:0000313" key="8">
    <source>
        <dbReference type="EMBL" id="QCD42335.1"/>
    </source>
</evidence>
<feature type="domain" description="Glycoside hydrolase family 2 immunoglobulin-like beta-sandwich" evidence="5">
    <location>
        <begin position="195"/>
        <end position="301"/>
    </location>
</feature>
<dbReference type="InterPro" id="IPR013783">
    <property type="entry name" value="Ig-like_fold"/>
</dbReference>
<dbReference type="EMBL" id="CP039396">
    <property type="protein sequence ID" value="QCD42335.1"/>
    <property type="molecule type" value="Genomic_DNA"/>
</dbReference>
<dbReference type="InterPro" id="IPR036156">
    <property type="entry name" value="Beta-gal/glucu_dom_sf"/>
</dbReference>
<name>A0A4P7W4J8_9BACT</name>
<dbReference type="PROSITE" id="PS00608">
    <property type="entry name" value="GLYCOSYL_HYDROL_F2_2"/>
    <property type="match status" value="1"/>
</dbReference>
<dbReference type="Gene3D" id="2.60.120.260">
    <property type="entry name" value="Galactose-binding domain-like"/>
    <property type="match status" value="1"/>
</dbReference>
<evidence type="ECO:0000313" key="9">
    <source>
        <dbReference type="Proteomes" id="UP000297149"/>
    </source>
</evidence>
<dbReference type="Pfam" id="PF22666">
    <property type="entry name" value="Glyco_hydro_2_N2"/>
    <property type="match status" value="1"/>
</dbReference>
<sequence length="677" mass="76823">MLSKVNLILMACLVWIGGAAIFSAAAADSRSLSFNDGWRFTLADSPEMAKPEFDDSSWRSLSLPHDWAIEGDFSKDNPSGTGGGALPGGIGWYRKTFTLTPEQRGKNIFIDFDGAYMNSTVFINGHELGTRPYGYASFSYDITPWLNQDGENVIAVRVDNAEQPNSRWYSGCGIYRNVWLRTLSDIHIPLWGQHVTTPTVTDNDAQIDISTEIVSKSKNSATVSVYTSLIDETGKMIGKSPTQTVRLDKKHRDAEIKSVINIKSPHLWSTEDPYLYTLMTFVSDVKTGQLLDTYQTTTGLRYFSFDPKTGFALNGKPMKINGVCMHHDLGALGAAVNTRGIERQLEILKEMGANAYRASHNPPAPEVLDLCDRMGILVMDETFDMWRKKKTSHDYSRYFPEWHEKDLSDLVRRDRNHPSVIMWSIGNEVLEQWSDAKADTLSLEQANLILNFGHGKEMLASESDSMSVNSLLTKKLADMVRELDPSRPVTAGCNEPDPGNHLFRSGALDIIGYNYHDNWFDSVPGWFPDKPFIITESVSGLMTRGYYRMPSDSLFIWPKRWDIPFEDPSFSCSSYDNCHVPWGNSHEGTLRHVNEKDFISGQFIWTGFDYLGEPTPFGWPARSSYFGIVDLAGIPKDIYYMYQSQWRPDKNVLHLFPHWNWEEGQEIDMWAYYTTVR</sequence>
<dbReference type="KEGG" id="ddb:E7747_08600"/>
<evidence type="ECO:0000256" key="4">
    <source>
        <dbReference type="SAM" id="SignalP"/>
    </source>
</evidence>
<dbReference type="InterPro" id="IPR008979">
    <property type="entry name" value="Galactose-bd-like_sf"/>
</dbReference>
<proteinExistence type="inferred from homology"/>
<dbReference type="Proteomes" id="UP000297149">
    <property type="component" value="Chromosome"/>
</dbReference>
<dbReference type="InterPro" id="IPR051913">
    <property type="entry name" value="GH2_Domain-Containing"/>
</dbReference>
<evidence type="ECO:0000259" key="6">
    <source>
        <dbReference type="Pfam" id="PF02836"/>
    </source>
</evidence>
<dbReference type="PANTHER" id="PTHR42732:SF1">
    <property type="entry name" value="BETA-MANNOSIDASE"/>
    <property type="match status" value="1"/>
</dbReference>
<dbReference type="InterPro" id="IPR054593">
    <property type="entry name" value="Beta-mannosidase-like_N2"/>
</dbReference>
<dbReference type="InterPro" id="IPR023232">
    <property type="entry name" value="Glyco_hydro_2_AS"/>
</dbReference>
<feature type="domain" description="Beta-mannosidase-like galactose-binding" evidence="7">
    <location>
        <begin position="92"/>
        <end position="162"/>
    </location>
</feature>
<keyword evidence="2 8" id="KW-0378">Hydrolase</keyword>
<evidence type="ECO:0000259" key="5">
    <source>
        <dbReference type="Pfam" id="PF00703"/>
    </source>
</evidence>
<dbReference type="Pfam" id="PF00703">
    <property type="entry name" value="Glyco_hydro_2"/>
    <property type="match status" value="1"/>
</dbReference>
<dbReference type="Pfam" id="PF02836">
    <property type="entry name" value="Glyco_hydro_2_C"/>
    <property type="match status" value="1"/>
</dbReference>
<keyword evidence="4" id="KW-0732">Signal</keyword>
<evidence type="ECO:0000256" key="2">
    <source>
        <dbReference type="ARBA" id="ARBA00022801"/>
    </source>
</evidence>
<dbReference type="InterPro" id="IPR017853">
    <property type="entry name" value="GH"/>
</dbReference>
<feature type="signal peptide" evidence="4">
    <location>
        <begin position="1"/>
        <end position="26"/>
    </location>
</feature>
<organism evidence="8 9">
    <name type="scientific">Duncaniella dubosii</name>
    <dbReference type="NCBI Taxonomy" id="2518971"/>
    <lineage>
        <taxon>Bacteria</taxon>
        <taxon>Pseudomonadati</taxon>
        <taxon>Bacteroidota</taxon>
        <taxon>Bacteroidia</taxon>
        <taxon>Bacteroidales</taxon>
        <taxon>Muribaculaceae</taxon>
        <taxon>Duncaniella</taxon>
    </lineage>
</organism>
<dbReference type="PANTHER" id="PTHR42732">
    <property type="entry name" value="BETA-GALACTOSIDASE"/>
    <property type="match status" value="1"/>
</dbReference>
<comment type="similarity">
    <text evidence="1">Belongs to the glycosyl hydrolase 2 family.</text>
</comment>
<evidence type="ECO:0000259" key="7">
    <source>
        <dbReference type="Pfam" id="PF22666"/>
    </source>
</evidence>
<evidence type="ECO:0000256" key="3">
    <source>
        <dbReference type="ARBA" id="ARBA00023295"/>
    </source>
</evidence>
<dbReference type="Gene3D" id="2.60.40.10">
    <property type="entry name" value="Immunoglobulins"/>
    <property type="match status" value="1"/>
</dbReference>
<dbReference type="SUPFAM" id="SSF49785">
    <property type="entry name" value="Galactose-binding domain-like"/>
    <property type="match status" value="1"/>
</dbReference>
<reference evidence="9" key="1">
    <citation type="submission" date="2019-02" db="EMBL/GenBank/DDBJ databases">
        <title>Isolation and identification of novel species under the genus Muribaculum.</title>
        <authorList>
            <person name="Miyake S."/>
            <person name="Ding Y."/>
            <person name="Low A."/>
            <person name="Soh M."/>
            <person name="Seedorf H."/>
        </authorList>
    </citation>
    <scope>NUCLEOTIDE SEQUENCE [LARGE SCALE GENOMIC DNA]</scope>
    <source>
        <strain evidence="9">H5</strain>
    </source>
</reference>
<gene>
    <name evidence="8" type="ORF">E7747_08600</name>
</gene>
<keyword evidence="3" id="KW-0326">Glycosidase</keyword>
<protein>
    <submittedName>
        <fullName evidence="8">Glycoside hydrolase family 2</fullName>
    </submittedName>
</protein>
<dbReference type="PRINTS" id="PR00132">
    <property type="entry name" value="GLHYDRLASE2"/>
</dbReference>
<feature type="chain" id="PRO_5020489634" evidence="4">
    <location>
        <begin position="27"/>
        <end position="677"/>
    </location>
</feature>
<dbReference type="GO" id="GO:0005975">
    <property type="term" value="P:carbohydrate metabolic process"/>
    <property type="evidence" value="ECO:0007669"/>
    <property type="project" value="InterPro"/>
</dbReference>
<feature type="domain" description="Glycoside hydrolase family 2 catalytic" evidence="6">
    <location>
        <begin position="310"/>
        <end position="517"/>
    </location>
</feature>
<evidence type="ECO:0000256" key="1">
    <source>
        <dbReference type="ARBA" id="ARBA00007401"/>
    </source>
</evidence>
<dbReference type="SUPFAM" id="SSF49303">
    <property type="entry name" value="beta-Galactosidase/glucuronidase domain"/>
    <property type="match status" value="1"/>
</dbReference>